<dbReference type="RefSeq" id="WP_052113654.1">
    <property type="nucleotide sequence ID" value="NZ_BJYK01000015.1"/>
</dbReference>
<evidence type="ECO:0000259" key="3">
    <source>
        <dbReference type="Pfam" id="PF08924"/>
    </source>
</evidence>
<proteinExistence type="predicted"/>
<feature type="compositionally biased region" description="Low complexity" evidence="1">
    <location>
        <begin position="57"/>
        <end position="66"/>
    </location>
</feature>
<protein>
    <recommendedName>
        <fullName evidence="3">Rv2525c-like glycoside hydrolase-like domain-containing protein</fullName>
    </recommendedName>
</protein>
<dbReference type="Pfam" id="PF08924">
    <property type="entry name" value="Rv2525c_GlyHyd-like"/>
    <property type="match status" value="1"/>
</dbReference>
<feature type="chain" id="PRO_5021909827" description="Rv2525c-like glycoside hydrolase-like domain-containing protein" evidence="2">
    <location>
        <begin position="30"/>
        <end position="896"/>
    </location>
</feature>
<dbReference type="InterPro" id="IPR017853">
    <property type="entry name" value="GH"/>
</dbReference>
<evidence type="ECO:0000313" key="4">
    <source>
        <dbReference type="EMBL" id="GEN81631.1"/>
    </source>
</evidence>
<dbReference type="EMBL" id="BJYK01000015">
    <property type="protein sequence ID" value="GEN81631.1"/>
    <property type="molecule type" value="Genomic_DNA"/>
</dbReference>
<evidence type="ECO:0000256" key="1">
    <source>
        <dbReference type="SAM" id="MobiDB-lite"/>
    </source>
</evidence>
<reference evidence="4 5" key="1">
    <citation type="submission" date="2019-07" db="EMBL/GenBank/DDBJ databases">
        <title>Whole genome shotgun sequence of Actinotalea fermentans NBRC 105374.</title>
        <authorList>
            <person name="Hosoyama A."/>
            <person name="Uohara A."/>
            <person name="Ohji S."/>
            <person name="Ichikawa N."/>
        </authorList>
    </citation>
    <scope>NUCLEOTIDE SEQUENCE [LARGE SCALE GENOMIC DNA]</scope>
    <source>
        <strain evidence="4 5">NBRC 105374</strain>
    </source>
</reference>
<feature type="region of interest" description="Disordered" evidence="1">
    <location>
        <begin position="27"/>
        <end position="93"/>
    </location>
</feature>
<feature type="domain" description="Rv2525c-like glycoside hydrolase-like" evidence="3">
    <location>
        <begin position="264"/>
        <end position="469"/>
    </location>
</feature>
<sequence>MTRFGRMRGLTTTLAVGAVALLGALPAGAAPDGAEPTPSATASPPATPGLSDEGEPTSDPSTQPTSVPTPDPTPDVAPNEATMTVPPAPPAATEAAPAPELVYRGVGLTVPAGWPVLDLTAEPRTCVRADTHAVYVGAPGADQDCPPLLLGRVGSVLLQPVPAEPPFGTVSLAPGPLPEPTAAQRVAGELVGVVEGTDVLLTITLEPDGSVPQVGEVVVTADAVAPAAAPRHAMANPTPLDRSFTWHYGEGFDACNAPSLSTMQAWLASPYRSVGVYVGGISRACAAQPNLTSSWLRSIAGLGWKVTPIYVGLQAPCSNYTNKITYGQEWQQGRDSALDAIARAQALGIGPGSDIYFDMESYTQGPQCSGSVRAFLSSWTQALNYNGYSSGVYSSAATGIEDLAQGFPQPGYVAPNKIWIARWNGVPDVYSHDSYVPDTLWAPYARIHQYRGGHNETWGGVTINIDNNFLDTDPNRGSPTGQLDAVSATPGLVTARGWALDPEAETGPILVQMYLDGRTQTVGTADAPRPDIGAAFPAAGPDHGYSVTMSASAGWHDVCLYAINVGPGSSRNLGCRSVLVPSSDPFGQVDTVTTSVGKVTVSGWAIDPNTTDPILVQMYLDGRTQTVSRADRARPDVGAAYPSAGPDHGYSVTMPSDGGRHTVCLYAINTGEGASVLLGCRVVDVPPPNPFGNIDAVTTGPGTVSARGWTIDPDSTDPILVQMYVDGRANSVGRADGDRPDVGAAFPGFGSRHGFQMTMPATPGSHGVCLYGINTGPGASVLLGCRVVQVPSADPFGSVESVSAASGTVTATGWAIDPDTSDPILVQLYLDGRTQTVVRADGPRADVGAVYPSAGQNHGYRISIAATRGTHTACVYGINTGAGASRLLACQTVTVP</sequence>
<keyword evidence="2" id="KW-0732">Signal</keyword>
<organism evidence="4 5">
    <name type="scientific">Actinotalea fermentans</name>
    <dbReference type="NCBI Taxonomy" id="43671"/>
    <lineage>
        <taxon>Bacteria</taxon>
        <taxon>Bacillati</taxon>
        <taxon>Actinomycetota</taxon>
        <taxon>Actinomycetes</taxon>
        <taxon>Micrococcales</taxon>
        <taxon>Cellulomonadaceae</taxon>
        <taxon>Actinotalea</taxon>
    </lineage>
</organism>
<gene>
    <name evidence="4" type="ORF">AFE02nite_33650</name>
</gene>
<name>A0A511Z2F5_9CELL</name>
<dbReference type="Gene3D" id="3.20.20.80">
    <property type="entry name" value="Glycosidases"/>
    <property type="match status" value="1"/>
</dbReference>
<keyword evidence="5" id="KW-1185">Reference proteome</keyword>
<comment type="caution">
    <text evidence="4">The sequence shown here is derived from an EMBL/GenBank/DDBJ whole genome shotgun (WGS) entry which is preliminary data.</text>
</comment>
<dbReference type="Proteomes" id="UP000321484">
    <property type="component" value="Unassembled WGS sequence"/>
</dbReference>
<feature type="compositionally biased region" description="Low complexity" evidence="1">
    <location>
        <begin position="80"/>
        <end position="93"/>
    </location>
</feature>
<evidence type="ECO:0000256" key="2">
    <source>
        <dbReference type="SAM" id="SignalP"/>
    </source>
</evidence>
<accession>A0A511Z2F5</accession>
<dbReference type="SUPFAM" id="SSF51445">
    <property type="entry name" value="(Trans)glycosidases"/>
    <property type="match status" value="1"/>
</dbReference>
<feature type="compositionally biased region" description="Low complexity" evidence="1">
    <location>
        <begin position="27"/>
        <end position="44"/>
    </location>
</feature>
<dbReference type="AlphaFoldDB" id="A0A511Z2F5"/>
<evidence type="ECO:0000313" key="5">
    <source>
        <dbReference type="Proteomes" id="UP000321484"/>
    </source>
</evidence>
<feature type="signal peptide" evidence="2">
    <location>
        <begin position="1"/>
        <end position="29"/>
    </location>
</feature>
<dbReference type="InterPro" id="IPR015020">
    <property type="entry name" value="Rv2525c-like_Glyco_Hydro-like"/>
</dbReference>
<dbReference type="OrthoDB" id="9764271at2"/>